<feature type="transmembrane region" description="Helical" evidence="7">
    <location>
        <begin position="57"/>
        <end position="84"/>
    </location>
</feature>
<dbReference type="GO" id="GO:0055085">
    <property type="term" value="P:transmembrane transport"/>
    <property type="evidence" value="ECO:0007669"/>
    <property type="project" value="InterPro"/>
</dbReference>
<accession>A0A162LI17</accession>
<evidence type="ECO:0000256" key="2">
    <source>
        <dbReference type="ARBA" id="ARBA00022448"/>
    </source>
</evidence>
<dbReference type="GO" id="GO:0005886">
    <property type="term" value="C:plasma membrane"/>
    <property type="evidence" value="ECO:0007669"/>
    <property type="project" value="UniProtKB-SubCell"/>
</dbReference>
<feature type="transmembrane region" description="Helical" evidence="7">
    <location>
        <begin position="124"/>
        <end position="143"/>
    </location>
</feature>
<feature type="transmembrane region" description="Helical" evidence="7">
    <location>
        <begin position="96"/>
        <end position="118"/>
    </location>
</feature>
<evidence type="ECO:0000313" key="11">
    <source>
        <dbReference type="Proteomes" id="UP000075787"/>
    </source>
</evidence>
<dbReference type="Proteomes" id="UP000257706">
    <property type="component" value="Unassembled WGS sequence"/>
</dbReference>
<protein>
    <submittedName>
        <fullName evidence="10">ABC transporter permease</fullName>
    </submittedName>
</protein>
<dbReference type="InterPro" id="IPR035906">
    <property type="entry name" value="MetI-like_sf"/>
</dbReference>
<proteinExistence type="inferred from homology"/>
<comment type="caution">
    <text evidence="10">The sequence shown here is derived from an EMBL/GenBank/DDBJ whole genome shotgun (WGS) entry which is preliminary data.</text>
</comment>
<dbReference type="OrthoDB" id="9786495at2"/>
<evidence type="ECO:0000313" key="9">
    <source>
        <dbReference type="EMBL" id="HAE49462.1"/>
    </source>
</evidence>
<evidence type="ECO:0000256" key="5">
    <source>
        <dbReference type="ARBA" id="ARBA00022989"/>
    </source>
</evidence>
<feature type="transmembrane region" description="Helical" evidence="7">
    <location>
        <begin position="164"/>
        <end position="184"/>
    </location>
</feature>
<dbReference type="PANTHER" id="PTHR30151:SF20">
    <property type="entry name" value="ABC TRANSPORTER PERMEASE PROTEIN HI_0355-RELATED"/>
    <property type="match status" value="1"/>
</dbReference>
<name>A0A162LI17_9PROT</name>
<feature type="transmembrane region" description="Helical" evidence="7">
    <location>
        <begin position="190"/>
        <end position="209"/>
    </location>
</feature>
<reference evidence="10 11" key="1">
    <citation type="submission" date="2015-12" db="EMBL/GenBank/DDBJ databases">
        <title>Genome sequence of Tistrella mobilis MCCC 1A02139.</title>
        <authorList>
            <person name="Lu L."/>
            <person name="Lai Q."/>
            <person name="Shao Z."/>
            <person name="Qian P."/>
        </authorList>
    </citation>
    <scope>NUCLEOTIDE SEQUENCE [LARGE SCALE GENOMIC DNA]</scope>
    <source>
        <strain evidence="10 11">MCCC 1A02139</strain>
    </source>
</reference>
<sequence>MTGQASGAWWRGLVAVAGLIAVWWAAVLATGLPPFLLPAPDQVAQAIWTNRALLADHAAVTALEIALGLGAGTAVGVTSALAIAGAPRLGRWMMPVMVGAQALPVFALAPLLTLWFGYGYAPKIVMAALIIFFPVAVAFLDGLRRTEPGWLDMARVMGASRRRSLLLIRLPAALPALASGLRVAAAVAPIGAVVGEWVGSSAGLGYLMLHANGRMKTDQMFAALAVLVVLTLVLYLVVDRALRAAMPWQADALDGGQRS</sequence>
<comment type="subcellular location">
    <subcellularLocation>
        <location evidence="1 7">Cell membrane</location>
        <topology evidence="1 7">Multi-pass membrane protein</topology>
    </subcellularLocation>
</comment>
<evidence type="ECO:0000256" key="4">
    <source>
        <dbReference type="ARBA" id="ARBA00022692"/>
    </source>
</evidence>
<evidence type="ECO:0000256" key="6">
    <source>
        <dbReference type="ARBA" id="ARBA00023136"/>
    </source>
</evidence>
<feature type="domain" description="ABC transmembrane type-1" evidence="8">
    <location>
        <begin position="54"/>
        <end position="238"/>
    </location>
</feature>
<keyword evidence="5 7" id="KW-1133">Transmembrane helix</keyword>
<keyword evidence="6 7" id="KW-0472">Membrane</keyword>
<dbReference type="CDD" id="cd06261">
    <property type="entry name" value="TM_PBP2"/>
    <property type="match status" value="1"/>
</dbReference>
<comment type="similarity">
    <text evidence="7">Belongs to the binding-protein-dependent transport system permease family.</text>
</comment>
<dbReference type="EMBL" id="LPZR01000071">
    <property type="protein sequence ID" value="KYO55105.1"/>
    <property type="molecule type" value="Genomic_DNA"/>
</dbReference>
<dbReference type="Pfam" id="PF00528">
    <property type="entry name" value="BPD_transp_1"/>
    <property type="match status" value="1"/>
</dbReference>
<keyword evidence="3" id="KW-1003">Cell membrane</keyword>
<evidence type="ECO:0000313" key="10">
    <source>
        <dbReference type="EMBL" id="KYO55105.1"/>
    </source>
</evidence>
<dbReference type="AlphaFoldDB" id="A0A162LI17"/>
<dbReference type="InterPro" id="IPR000515">
    <property type="entry name" value="MetI-like"/>
</dbReference>
<evidence type="ECO:0000256" key="3">
    <source>
        <dbReference type="ARBA" id="ARBA00022475"/>
    </source>
</evidence>
<dbReference type="EMBL" id="DMAI01000307">
    <property type="protein sequence ID" value="HAE49462.1"/>
    <property type="molecule type" value="Genomic_DNA"/>
</dbReference>
<evidence type="ECO:0000256" key="1">
    <source>
        <dbReference type="ARBA" id="ARBA00004651"/>
    </source>
</evidence>
<dbReference type="RefSeq" id="WP_062762474.1">
    <property type="nucleotide sequence ID" value="NZ_CP121013.1"/>
</dbReference>
<keyword evidence="2 7" id="KW-0813">Transport</keyword>
<dbReference type="Proteomes" id="UP000075787">
    <property type="component" value="Unassembled WGS sequence"/>
</dbReference>
<dbReference type="GeneID" id="97243273"/>
<reference evidence="9 12" key="2">
    <citation type="journal article" date="2018" name="Nat. Biotechnol.">
        <title>A standardized bacterial taxonomy based on genome phylogeny substantially revises the tree of life.</title>
        <authorList>
            <person name="Parks D.H."/>
            <person name="Chuvochina M."/>
            <person name="Waite D.W."/>
            <person name="Rinke C."/>
            <person name="Skarshewski A."/>
            <person name="Chaumeil P.A."/>
            <person name="Hugenholtz P."/>
        </authorList>
    </citation>
    <scope>NUCLEOTIDE SEQUENCE [LARGE SCALE GENOMIC DNA]</scope>
    <source>
        <strain evidence="9">UBA8739</strain>
    </source>
</reference>
<evidence type="ECO:0000256" key="7">
    <source>
        <dbReference type="RuleBase" id="RU363032"/>
    </source>
</evidence>
<feature type="transmembrane region" description="Helical" evidence="7">
    <location>
        <begin position="221"/>
        <end position="238"/>
    </location>
</feature>
<evidence type="ECO:0000259" key="8">
    <source>
        <dbReference type="PROSITE" id="PS50928"/>
    </source>
</evidence>
<dbReference type="SUPFAM" id="SSF161098">
    <property type="entry name" value="MetI-like"/>
    <property type="match status" value="1"/>
</dbReference>
<feature type="transmembrane region" description="Helical" evidence="7">
    <location>
        <begin position="12"/>
        <end position="37"/>
    </location>
</feature>
<organism evidence="10 11">
    <name type="scientific">Tistrella mobilis</name>
    <dbReference type="NCBI Taxonomy" id="171437"/>
    <lineage>
        <taxon>Bacteria</taxon>
        <taxon>Pseudomonadati</taxon>
        <taxon>Pseudomonadota</taxon>
        <taxon>Alphaproteobacteria</taxon>
        <taxon>Geminicoccales</taxon>
        <taxon>Geminicoccaceae</taxon>
        <taxon>Tistrella</taxon>
    </lineage>
</organism>
<keyword evidence="4 7" id="KW-0812">Transmembrane</keyword>
<dbReference type="PROSITE" id="PS50928">
    <property type="entry name" value="ABC_TM1"/>
    <property type="match status" value="1"/>
</dbReference>
<dbReference type="Gene3D" id="1.10.3720.10">
    <property type="entry name" value="MetI-like"/>
    <property type="match status" value="1"/>
</dbReference>
<gene>
    <name evidence="10" type="ORF">AUP44_24080</name>
    <name evidence="9" type="ORF">DCK97_18760</name>
</gene>
<evidence type="ECO:0000313" key="12">
    <source>
        <dbReference type="Proteomes" id="UP000257706"/>
    </source>
</evidence>
<dbReference type="PANTHER" id="PTHR30151">
    <property type="entry name" value="ALKANE SULFONATE ABC TRANSPORTER-RELATED, MEMBRANE SUBUNIT"/>
    <property type="match status" value="1"/>
</dbReference>